<dbReference type="EMBL" id="BLBS01000047">
    <property type="protein sequence ID" value="GET91157.1"/>
    <property type="molecule type" value="Genomic_DNA"/>
</dbReference>
<accession>A0A640KUE1</accession>
<name>A0A640KUE1_LEITA</name>
<dbReference type="OrthoDB" id="275877at2759"/>
<comment type="caution">
    <text evidence="1">The sequence shown here is derived from an EMBL/GenBank/DDBJ whole genome shotgun (WGS) entry which is preliminary data.</text>
</comment>
<evidence type="ECO:0000313" key="2">
    <source>
        <dbReference type="Proteomes" id="UP000419144"/>
    </source>
</evidence>
<evidence type="ECO:0000313" key="1">
    <source>
        <dbReference type="EMBL" id="GET91157.1"/>
    </source>
</evidence>
<proteinExistence type="predicted"/>
<dbReference type="VEuPathDB" id="TriTrypDB:LtaPh_3120500"/>
<sequence>MAYREGVFSGSVSRQTLSLRLVSVHTHTHPLARLLGSFLRRRFCTGSLLDYGLAASSSLLPPFLFPLHTISAVALHRQLFVFLEVSESTARIVRLYLSIHGPLSHTQRYSIRGMSADPEAPADPSRVSGGHIVRNMIYAHDENHNLEILSGWSEQGTREYDQETVRPASTNMNKGHPCFPLNQELLRCSYSCPSEMKLGGRTATCNTERQALMRCIVKNKHWKPDETEKRLWYRFW</sequence>
<protein>
    <submittedName>
        <fullName evidence="1">Uncharacterized protein</fullName>
    </submittedName>
</protein>
<keyword evidence="2" id="KW-1185">Reference proteome</keyword>
<dbReference type="AlphaFoldDB" id="A0A640KUE1"/>
<gene>
    <name evidence="1" type="ORF">LtaPh_3120500</name>
</gene>
<reference evidence="1" key="1">
    <citation type="submission" date="2019-11" db="EMBL/GenBank/DDBJ databases">
        <title>Leishmania tarentolae CDS.</title>
        <authorList>
            <person name="Goto Y."/>
            <person name="Yamagishi J."/>
        </authorList>
    </citation>
    <scope>NUCLEOTIDE SEQUENCE [LARGE SCALE GENOMIC DNA]</scope>
    <source>
        <strain evidence="1">Parrot Tar II</strain>
    </source>
</reference>
<dbReference type="Proteomes" id="UP000419144">
    <property type="component" value="Unassembled WGS sequence"/>
</dbReference>
<organism evidence="1 2">
    <name type="scientific">Leishmania tarentolae</name>
    <name type="common">Sauroleishmania tarentolae</name>
    <dbReference type="NCBI Taxonomy" id="5689"/>
    <lineage>
        <taxon>Eukaryota</taxon>
        <taxon>Discoba</taxon>
        <taxon>Euglenozoa</taxon>
        <taxon>Kinetoplastea</taxon>
        <taxon>Metakinetoplastina</taxon>
        <taxon>Trypanosomatida</taxon>
        <taxon>Trypanosomatidae</taxon>
        <taxon>Leishmaniinae</taxon>
        <taxon>Leishmania</taxon>
        <taxon>lizard Leishmania</taxon>
    </lineage>
</organism>